<comment type="caution">
    <text evidence="1">The sequence shown here is derived from an EMBL/GenBank/DDBJ whole genome shotgun (WGS) entry which is preliminary data.</text>
</comment>
<organism evidence="1 2">
    <name type="scientific">Pseudonocardia oceani</name>
    <dbReference type="NCBI Taxonomy" id="2792013"/>
    <lineage>
        <taxon>Bacteria</taxon>
        <taxon>Bacillati</taxon>
        <taxon>Actinomycetota</taxon>
        <taxon>Actinomycetes</taxon>
        <taxon>Pseudonocardiales</taxon>
        <taxon>Pseudonocardiaceae</taxon>
        <taxon>Pseudonocardia</taxon>
    </lineage>
</organism>
<name>A0ABS6UJB4_9PSEU</name>
<dbReference type="RefSeq" id="WP_218591996.1">
    <property type="nucleotide sequence ID" value="NZ_JADQDE010000131.1"/>
</dbReference>
<sequence>MELTREQVLAHRLHRHDLVDRAASPGPSRCSTSACRTPLRFSSTASPADLAAVLGTTRTALRPDAPADLVPVTVDGRVAAVEPDVLEEVRAAVPAPVVRLLPPSDPWLQARDREVVVPDPALRKRIWTALGGPGVVLSGVDVVGLWRAKQRGRRLEVTVQGEAPDGIEEETRRLAVVRGADGVAVSRV</sequence>
<proteinExistence type="predicted"/>
<dbReference type="Proteomes" id="UP000694300">
    <property type="component" value="Unassembled WGS sequence"/>
</dbReference>
<gene>
    <name evidence="1" type="ORF">I4I82_30530</name>
</gene>
<dbReference type="GO" id="GO:0003677">
    <property type="term" value="F:DNA binding"/>
    <property type="evidence" value="ECO:0007669"/>
    <property type="project" value="UniProtKB-KW"/>
</dbReference>
<evidence type="ECO:0000313" key="2">
    <source>
        <dbReference type="Proteomes" id="UP000694300"/>
    </source>
</evidence>
<accession>A0ABS6UJB4</accession>
<reference evidence="1 2" key="1">
    <citation type="submission" date="2020-11" db="EMBL/GenBank/DDBJ databases">
        <title>Pseudonocardia abyssalis sp. nov. and Pseudonocardia oceani sp. nov., description and phylogenomic analysis of two novel actinomycetes isolated from the deep Southern Ocean.</title>
        <authorList>
            <person name="Parra J."/>
        </authorList>
    </citation>
    <scope>NUCLEOTIDE SEQUENCE [LARGE SCALE GENOMIC DNA]</scope>
    <source>
        <strain evidence="2">KRD185</strain>
    </source>
</reference>
<protein>
    <submittedName>
        <fullName evidence="1">Winged helix DNA-binding domain-containing protein</fullName>
    </submittedName>
</protein>
<dbReference type="InterPro" id="IPR009351">
    <property type="entry name" value="AlkZ-like"/>
</dbReference>
<keyword evidence="2" id="KW-1185">Reference proteome</keyword>
<keyword evidence="1" id="KW-0238">DNA-binding</keyword>
<dbReference type="Pfam" id="PF06224">
    <property type="entry name" value="AlkZ-like"/>
    <property type="match status" value="1"/>
</dbReference>
<dbReference type="EMBL" id="JADQDF010000001">
    <property type="protein sequence ID" value="MBW0131983.1"/>
    <property type="molecule type" value="Genomic_DNA"/>
</dbReference>
<evidence type="ECO:0000313" key="1">
    <source>
        <dbReference type="EMBL" id="MBW0131983.1"/>
    </source>
</evidence>